<protein>
    <submittedName>
        <fullName evidence="1">Uncharacterized protein</fullName>
    </submittedName>
</protein>
<name>A0A0K2VEJ9_LEPSM</name>
<dbReference type="AlphaFoldDB" id="A0A0K2VEJ9"/>
<sequence>MDGRRILRIYGVNTLGNRIQRRVTIGYFCFPRYQYYPRIQIPFLLTIMIYHDVISHP</sequence>
<reference evidence="1" key="1">
    <citation type="submission" date="2014-05" db="EMBL/GenBank/DDBJ databases">
        <authorList>
            <person name="Chronopoulou M."/>
        </authorList>
    </citation>
    <scope>NUCLEOTIDE SEQUENCE</scope>
    <source>
        <tissue evidence="1">Whole organism</tissue>
    </source>
</reference>
<dbReference type="EMBL" id="HACA01031567">
    <property type="protein sequence ID" value="CDW48928.1"/>
    <property type="molecule type" value="Transcribed_RNA"/>
</dbReference>
<organism evidence="1">
    <name type="scientific">Lepeophtheirus salmonis</name>
    <name type="common">Salmon louse</name>
    <name type="synonym">Caligus salmonis</name>
    <dbReference type="NCBI Taxonomy" id="72036"/>
    <lineage>
        <taxon>Eukaryota</taxon>
        <taxon>Metazoa</taxon>
        <taxon>Ecdysozoa</taxon>
        <taxon>Arthropoda</taxon>
        <taxon>Crustacea</taxon>
        <taxon>Multicrustacea</taxon>
        <taxon>Hexanauplia</taxon>
        <taxon>Copepoda</taxon>
        <taxon>Siphonostomatoida</taxon>
        <taxon>Caligidae</taxon>
        <taxon>Lepeophtheirus</taxon>
    </lineage>
</organism>
<evidence type="ECO:0000313" key="1">
    <source>
        <dbReference type="EMBL" id="CDW48928.1"/>
    </source>
</evidence>
<accession>A0A0K2VEJ9</accession>
<proteinExistence type="predicted"/>